<evidence type="ECO:0000313" key="2">
    <source>
        <dbReference type="WBParaSite" id="PSAMB.scaffold388size53591.g5402.t1"/>
    </source>
</evidence>
<organism evidence="1 2">
    <name type="scientific">Plectus sambesii</name>
    <dbReference type="NCBI Taxonomy" id="2011161"/>
    <lineage>
        <taxon>Eukaryota</taxon>
        <taxon>Metazoa</taxon>
        <taxon>Ecdysozoa</taxon>
        <taxon>Nematoda</taxon>
        <taxon>Chromadorea</taxon>
        <taxon>Plectida</taxon>
        <taxon>Plectina</taxon>
        <taxon>Plectoidea</taxon>
        <taxon>Plectidae</taxon>
        <taxon>Plectus</taxon>
    </lineage>
</organism>
<accession>A0A914WFI7</accession>
<reference evidence="2" key="1">
    <citation type="submission" date="2022-11" db="UniProtKB">
        <authorList>
            <consortium name="WormBaseParasite"/>
        </authorList>
    </citation>
    <scope>IDENTIFICATION</scope>
</reference>
<protein>
    <submittedName>
        <fullName evidence="2">Uncharacterized protein</fullName>
    </submittedName>
</protein>
<name>A0A914WFI7_9BILA</name>
<dbReference type="AlphaFoldDB" id="A0A914WFI7"/>
<keyword evidence="1" id="KW-1185">Reference proteome</keyword>
<dbReference type="WBParaSite" id="PSAMB.scaffold388size53591.g5402.t1">
    <property type="protein sequence ID" value="PSAMB.scaffold388size53591.g5402.t1"/>
    <property type="gene ID" value="PSAMB.scaffold388size53591.g5402"/>
</dbReference>
<dbReference type="Proteomes" id="UP000887566">
    <property type="component" value="Unplaced"/>
</dbReference>
<evidence type="ECO:0000313" key="1">
    <source>
        <dbReference type="Proteomes" id="UP000887566"/>
    </source>
</evidence>
<proteinExistence type="predicted"/>
<sequence length="131" mass="14131">MGCIVQRAFFHPLTTDAVSQAGVAIADNDDDRVCAHGRLPNAKSLACAYSDRLAWNSSLVWREVVAIPSMRGDDDGGMGCGRPPRNRPRAAGGCVAGVIAWRSEEDRMTTTTTRGMRFVLASGRWPVLAPE</sequence>